<dbReference type="GO" id="GO:0005743">
    <property type="term" value="C:mitochondrial inner membrane"/>
    <property type="evidence" value="ECO:0007669"/>
    <property type="project" value="UniProtKB-SubCell"/>
</dbReference>
<keyword evidence="8 9" id="KW-0472">Membrane</keyword>
<dbReference type="RefSeq" id="XP_007431674.1">
    <property type="nucleotide sequence ID" value="XM_007431612.3"/>
</dbReference>
<feature type="transmembrane region" description="Helical" evidence="9">
    <location>
        <begin position="31"/>
        <end position="49"/>
    </location>
</feature>
<evidence type="ECO:0000256" key="5">
    <source>
        <dbReference type="ARBA" id="ARBA00022792"/>
    </source>
</evidence>
<name>A0A9F2QZM2_PYTBI</name>
<dbReference type="GeneID" id="103048928"/>
<dbReference type="PANTHER" id="PTHR31586">
    <property type="entry name" value="CYTOCHROME C OXIDASE PROTEIN 20"/>
    <property type="match status" value="1"/>
</dbReference>
<sequence>MATEEETENSKKSFLQEMLEIQKIPCARQSFLYGILGGLGIGLGHFLATSKVRRAYNLGVGGFFVTTLGYWFYCRYNNAKQRFQQRMIQEAIKNKILFEGTEFDPTTKTETNHEKSR</sequence>
<comment type="similarity">
    <text evidence="2">Belongs to the COX20 family.</text>
</comment>
<evidence type="ECO:0000256" key="2">
    <source>
        <dbReference type="ARBA" id="ARBA00009575"/>
    </source>
</evidence>
<protein>
    <recommendedName>
        <fullName evidence="3">Cytochrome c oxidase assembly protein COX20, mitochondrial</fullName>
    </recommendedName>
</protein>
<organism evidence="10 11">
    <name type="scientific">Python bivittatus</name>
    <name type="common">Burmese python</name>
    <name type="synonym">Python molurus bivittatus</name>
    <dbReference type="NCBI Taxonomy" id="176946"/>
    <lineage>
        <taxon>Eukaryota</taxon>
        <taxon>Metazoa</taxon>
        <taxon>Chordata</taxon>
        <taxon>Craniata</taxon>
        <taxon>Vertebrata</taxon>
        <taxon>Euteleostomi</taxon>
        <taxon>Lepidosauria</taxon>
        <taxon>Squamata</taxon>
        <taxon>Bifurcata</taxon>
        <taxon>Unidentata</taxon>
        <taxon>Episquamata</taxon>
        <taxon>Toxicofera</taxon>
        <taxon>Serpentes</taxon>
        <taxon>Henophidia</taxon>
        <taxon>Pythonidae</taxon>
        <taxon>Python</taxon>
    </lineage>
</organism>
<dbReference type="KEGG" id="pbi:103048928"/>
<evidence type="ECO:0000256" key="3">
    <source>
        <dbReference type="ARBA" id="ARBA00017689"/>
    </source>
</evidence>
<evidence type="ECO:0000256" key="9">
    <source>
        <dbReference type="SAM" id="Phobius"/>
    </source>
</evidence>
<reference evidence="11" key="1">
    <citation type="submission" date="2025-08" db="UniProtKB">
        <authorList>
            <consortium name="RefSeq"/>
        </authorList>
    </citation>
    <scope>IDENTIFICATION</scope>
    <source>
        <tissue evidence="11">Liver</tissue>
    </source>
</reference>
<dbReference type="InterPro" id="IPR022533">
    <property type="entry name" value="Cox20"/>
</dbReference>
<dbReference type="AlphaFoldDB" id="A0A9F2QZM2"/>
<keyword evidence="7" id="KW-0496">Mitochondrion</keyword>
<evidence type="ECO:0000256" key="4">
    <source>
        <dbReference type="ARBA" id="ARBA00022692"/>
    </source>
</evidence>
<keyword evidence="5" id="KW-0999">Mitochondrion inner membrane</keyword>
<dbReference type="OrthoDB" id="14603at2759"/>
<feature type="transmembrane region" description="Helical" evidence="9">
    <location>
        <begin position="55"/>
        <end position="73"/>
    </location>
</feature>
<keyword evidence="6 9" id="KW-1133">Transmembrane helix</keyword>
<dbReference type="OMA" id="VSQIPCF"/>
<dbReference type="GO" id="GO:0033617">
    <property type="term" value="P:mitochondrial respiratory chain complex IV assembly"/>
    <property type="evidence" value="ECO:0007669"/>
    <property type="project" value="InterPro"/>
</dbReference>
<dbReference type="Proteomes" id="UP000695026">
    <property type="component" value="Unplaced"/>
</dbReference>
<dbReference type="PANTHER" id="PTHR31586:SF1">
    <property type="entry name" value="CYTOCHROME C OXIDASE ASSEMBLY PROTEIN COX20, MITOCHONDRIAL"/>
    <property type="match status" value="1"/>
</dbReference>
<evidence type="ECO:0000256" key="7">
    <source>
        <dbReference type="ARBA" id="ARBA00023128"/>
    </source>
</evidence>
<dbReference type="Pfam" id="PF12597">
    <property type="entry name" value="Cox20"/>
    <property type="match status" value="1"/>
</dbReference>
<keyword evidence="10" id="KW-1185">Reference proteome</keyword>
<evidence type="ECO:0000256" key="1">
    <source>
        <dbReference type="ARBA" id="ARBA00004273"/>
    </source>
</evidence>
<evidence type="ECO:0000313" key="11">
    <source>
        <dbReference type="RefSeq" id="XP_007431674.1"/>
    </source>
</evidence>
<gene>
    <name evidence="11" type="primary">LOC103048928</name>
</gene>
<comment type="subcellular location">
    <subcellularLocation>
        <location evidence="1">Mitochondrion inner membrane</location>
    </subcellularLocation>
</comment>
<evidence type="ECO:0000313" key="10">
    <source>
        <dbReference type="Proteomes" id="UP000695026"/>
    </source>
</evidence>
<proteinExistence type="inferred from homology"/>
<evidence type="ECO:0000256" key="6">
    <source>
        <dbReference type="ARBA" id="ARBA00022989"/>
    </source>
</evidence>
<dbReference type="PRINTS" id="PR02049">
    <property type="entry name" value="PROTEINF36A"/>
</dbReference>
<accession>A0A9F2QZM2</accession>
<evidence type="ECO:0000256" key="8">
    <source>
        <dbReference type="ARBA" id="ARBA00023136"/>
    </source>
</evidence>
<keyword evidence="4 9" id="KW-0812">Transmembrane</keyword>